<dbReference type="EMBL" id="CAJNBJ010000017">
    <property type="protein sequence ID" value="CAE6768337.1"/>
    <property type="molecule type" value="Genomic_DNA"/>
</dbReference>
<evidence type="ECO:0000313" key="2">
    <source>
        <dbReference type="Proteomes" id="UP000675880"/>
    </source>
</evidence>
<sequence>MRQVQVRIVAILGGLLWLASIETSQVEQGFDEKYRHDFNIFNPLNQY</sequence>
<evidence type="ECO:0000313" key="1">
    <source>
        <dbReference type="EMBL" id="CAE6768337.1"/>
    </source>
</evidence>
<name>A0ABM8RS01_9BACT</name>
<dbReference type="Proteomes" id="UP000675880">
    <property type="component" value="Unassembled WGS sequence"/>
</dbReference>
<proteinExistence type="predicted"/>
<accession>A0ABM8RS01</accession>
<keyword evidence="2" id="KW-1185">Reference proteome</keyword>
<protein>
    <submittedName>
        <fullName evidence="1">Uncharacterized protein</fullName>
    </submittedName>
</protein>
<organism evidence="1 2">
    <name type="scientific">Nitrospira defluvii</name>
    <dbReference type="NCBI Taxonomy" id="330214"/>
    <lineage>
        <taxon>Bacteria</taxon>
        <taxon>Pseudomonadati</taxon>
        <taxon>Nitrospirota</taxon>
        <taxon>Nitrospiria</taxon>
        <taxon>Nitrospirales</taxon>
        <taxon>Nitrospiraceae</taxon>
        <taxon>Nitrospira</taxon>
    </lineage>
</organism>
<reference evidence="1 2" key="1">
    <citation type="submission" date="2021-02" db="EMBL/GenBank/DDBJ databases">
        <authorList>
            <person name="Han P."/>
        </authorList>
    </citation>
    <scope>NUCLEOTIDE SEQUENCE [LARGE SCALE GENOMIC DNA]</scope>
    <source>
        <strain evidence="1">Candidatus Nitrospira sp. ZN2</strain>
    </source>
</reference>
<comment type="caution">
    <text evidence="1">The sequence shown here is derived from an EMBL/GenBank/DDBJ whole genome shotgun (WGS) entry which is preliminary data.</text>
</comment>
<gene>
    <name evidence="1" type="ORF">NSPZN2_40152</name>
</gene>
<dbReference type="RefSeq" id="WP_213043019.1">
    <property type="nucleotide sequence ID" value="NZ_CAJNBJ010000017.1"/>
</dbReference>